<dbReference type="CDD" id="cd13899">
    <property type="entry name" value="CuRO_3_Fet3p"/>
    <property type="match status" value="1"/>
</dbReference>
<feature type="signal peptide" evidence="9">
    <location>
        <begin position="1"/>
        <end position="19"/>
    </location>
</feature>
<keyword evidence="4" id="KW-0479">Metal-binding</keyword>
<evidence type="ECO:0000256" key="2">
    <source>
        <dbReference type="ARBA" id="ARBA00010609"/>
    </source>
</evidence>
<dbReference type="PROSITE" id="PS00079">
    <property type="entry name" value="MULTICOPPER_OXIDASE1"/>
    <property type="match status" value="2"/>
</dbReference>
<dbReference type="InterPro" id="IPR001117">
    <property type="entry name" value="Cu-oxidase_2nd"/>
</dbReference>
<reference evidence="13" key="1">
    <citation type="journal article" date="2021" name="Open Biol.">
        <title>Shared evolutionary footprints suggest mitochondrial oxidative damage underlies multiple complex I losses in fungi.</title>
        <authorList>
            <person name="Schikora-Tamarit M.A."/>
            <person name="Marcet-Houben M."/>
            <person name="Nosek J."/>
            <person name="Gabaldon T."/>
        </authorList>
    </citation>
    <scope>NUCLEOTIDE SEQUENCE</scope>
    <source>
        <strain evidence="13">NCAIM Y.01608</strain>
    </source>
</reference>
<feature type="domain" description="Plastocyanin-like" evidence="12">
    <location>
        <begin position="28"/>
        <end position="143"/>
    </location>
</feature>
<evidence type="ECO:0000256" key="6">
    <source>
        <dbReference type="ARBA" id="ARBA00023002"/>
    </source>
</evidence>
<dbReference type="CDD" id="cd13851">
    <property type="entry name" value="CuRO_1_Fet3p"/>
    <property type="match status" value="1"/>
</dbReference>
<evidence type="ECO:0000256" key="4">
    <source>
        <dbReference type="ARBA" id="ARBA00022723"/>
    </source>
</evidence>
<accession>A0A9P8TGX4</accession>
<evidence type="ECO:0008006" key="15">
    <source>
        <dbReference type="Google" id="ProtNLM"/>
    </source>
</evidence>
<dbReference type="EMBL" id="JAEUBD010000095">
    <property type="protein sequence ID" value="KAH3677946.1"/>
    <property type="molecule type" value="Genomic_DNA"/>
</dbReference>
<feature type="coiled-coil region" evidence="8">
    <location>
        <begin position="591"/>
        <end position="643"/>
    </location>
</feature>
<dbReference type="InterPro" id="IPR045087">
    <property type="entry name" value="Cu-oxidase_fam"/>
</dbReference>
<comment type="cofactor">
    <cofactor evidence="1">
        <name>Cu cation</name>
        <dbReference type="ChEBI" id="CHEBI:23378"/>
    </cofactor>
</comment>
<dbReference type="InterPro" id="IPR002355">
    <property type="entry name" value="Cu_oxidase_Cu_BS"/>
</dbReference>
<keyword evidence="6" id="KW-0560">Oxidoreductase</keyword>
<comment type="caution">
    <text evidence="13">The sequence shown here is derived from an EMBL/GenBank/DDBJ whole genome shotgun (WGS) entry which is preliminary data.</text>
</comment>
<dbReference type="Gene3D" id="2.60.40.420">
    <property type="entry name" value="Cupredoxins - blue copper proteins"/>
    <property type="match status" value="3"/>
</dbReference>
<keyword evidence="14" id="KW-1185">Reference proteome</keyword>
<keyword evidence="5 9" id="KW-0732">Signal</keyword>
<dbReference type="GO" id="GO:0005507">
    <property type="term" value="F:copper ion binding"/>
    <property type="evidence" value="ECO:0007669"/>
    <property type="project" value="InterPro"/>
</dbReference>
<keyword evidence="3" id="KW-0813">Transport</keyword>
<organism evidence="13 14">
    <name type="scientific">Ogataea polymorpha</name>
    <dbReference type="NCBI Taxonomy" id="460523"/>
    <lineage>
        <taxon>Eukaryota</taxon>
        <taxon>Fungi</taxon>
        <taxon>Dikarya</taxon>
        <taxon>Ascomycota</taxon>
        <taxon>Saccharomycotina</taxon>
        <taxon>Pichiomycetes</taxon>
        <taxon>Pichiales</taxon>
        <taxon>Pichiaceae</taxon>
        <taxon>Ogataea</taxon>
    </lineage>
</organism>
<keyword evidence="8" id="KW-0175">Coiled coil</keyword>
<gene>
    <name evidence="13" type="ORF">OGATHE_000601</name>
</gene>
<dbReference type="CDD" id="cd13877">
    <property type="entry name" value="CuRO_2_Fet3p_like"/>
    <property type="match status" value="1"/>
</dbReference>
<dbReference type="Pfam" id="PF07731">
    <property type="entry name" value="Cu-oxidase_2"/>
    <property type="match status" value="1"/>
</dbReference>
<dbReference type="OrthoDB" id="2121828at2759"/>
<evidence type="ECO:0000259" key="11">
    <source>
        <dbReference type="Pfam" id="PF07731"/>
    </source>
</evidence>
<dbReference type="GO" id="GO:0033573">
    <property type="term" value="C:high-affinity iron permease complex"/>
    <property type="evidence" value="ECO:0007669"/>
    <property type="project" value="TreeGrafter"/>
</dbReference>
<evidence type="ECO:0000256" key="9">
    <source>
        <dbReference type="SAM" id="SignalP"/>
    </source>
</evidence>
<evidence type="ECO:0000256" key="1">
    <source>
        <dbReference type="ARBA" id="ARBA00001935"/>
    </source>
</evidence>
<feature type="domain" description="Plastocyanin-like" evidence="10">
    <location>
        <begin position="153"/>
        <end position="289"/>
    </location>
</feature>
<dbReference type="PANTHER" id="PTHR11709">
    <property type="entry name" value="MULTI-COPPER OXIDASE"/>
    <property type="match status" value="1"/>
</dbReference>
<evidence type="ECO:0000313" key="14">
    <source>
        <dbReference type="Proteomes" id="UP000788993"/>
    </source>
</evidence>
<keyword evidence="3" id="KW-0410">Iron transport</keyword>
<dbReference type="SUPFAM" id="SSF49503">
    <property type="entry name" value="Cupredoxins"/>
    <property type="match status" value="3"/>
</dbReference>
<protein>
    <recommendedName>
        <fullName evidence="15">Multicopper oxidase</fullName>
    </recommendedName>
</protein>
<dbReference type="PANTHER" id="PTHR11709:SF361">
    <property type="entry name" value="IRON TRANSPORT MULTICOPPER OXIDASE FET3"/>
    <property type="match status" value="1"/>
</dbReference>
<dbReference type="Pfam" id="PF07732">
    <property type="entry name" value="Cu-oxidase_3"/>
    <property type="match status" value="1"/>
</dbReference>
<keyword evidence="7" id="KW-0186">Copper</keyword>
<dbReference type="GO" id="GO:0010106">
    <property type="term" value="P:cellular response to iron ion starvation"/>
    <property type="evidence" value="ECO:0007669"/>
    <property type="project" value="TreeGrafter"/>
</dbReference>
<dbReference type="InterPro" id="IPR011706">
    <property type="entry name" value="Cu-oxidase_C"/>
</dbReference>
<keyword evidence="3" id="KW-0408">Iron</keyword>
<evidence type="ECO:0000256" key="3">
    <source>
        <dbReference type="ARBA" id="ARBA00022496"/>
    </source>
</evidence>
<dbReference type="GO" id="GO:0004322">
    <property type="term" value="F:ferroxidase activity"/>
    <property type="evidence" value="ECO:0007669"/>
    <property type="project" value="TreeGrafter"/>
</dbReference>
<evidence type="ECO:0000256" key="7">
    <source>
        <dbReference type="ARBA" id="ARBA00023008"/>
    </source>
</evidence>
<comment type="similarity">
    <text evidence="2">Belongs to the multicopper oxidase family.</text>
</comment>
<reference evidence="13" key="2">
    <citation type="submission" date="2021-01" db="EMBL/GenBank/DDBJ databases">
        <authorList>
            <person name="Schikora-Tamarit M.A."/>
        </authorList>
    </citation>
    <scope>NUCLEOTIDE SEQUENCE</scope>
    <source>
        <strain evidence="13">NCAIM Y.01608</strain>
    </source>
</reference>
<evidence type="ECO:0000259" key="10">
    <source>
        <dbReference type="Pfam" id="PF00394"/>
    </source>
</evidence>
<feature type="chain" id="PRO_5040455457" description="Multicopper oxidase" evidence="9">
    <location>
        <begin position="20"/>
        <end position="644"/>
    </location>
</feature>
<evidence type="ECO:0000259" key="12">
    <source>
        <dbReference type="Pfam" id="PF07732"/>
    </source>
</evidence>
<dbReference type="AlphaFoldDB" id="A0A9P8TGX4"/>
<dbReference type="GO" id="GO:0033215">
    <property type="term" value="P:reductive iron assimilation"/>
    <property type="evidence" value="ECO:0007669"/>
    <property type="project" value="TreeGrafter"/>
</dbReference>
<keyword evidence="3" id="KW-0406">Ion transport</keyword>
<dbReference type="FunFam" id="2.60.40.420:FF:000024">
    <property type="entry name" value="FET5p Multicopper oxidase"/>
    <property type="match status" value="1"/>
</dbReference>
<evidence type="ECO:0000256" key="8">
    <source>
        <dbReference type="SAM" id="Coils"/>
    </source>
</evidence>
<feature type="domain" description="Plastocyanin-like" evidence="11">
    <location>
        <begin position="363"/>
        <end position="499"/>
    </location>
</feature>
<dbReference type="InterPro" id="IPR011707">
    <property type="entry name" value="Cu-oxidase-like_N"/>
</dbReference>
<sequence>MVLLVTLVVIAMAVCQAAAKTHTFFFETKWITANPDGVRDRQVISFNGSWPLPTIEVNKGDSVEFHLINGLDVSTSLHFHGLLQNGSNHMDGPVAVTQCPIPPGESFVYEFTVDQVGTYWYHSHSGSQYSDGLRGLFIVHDEEVESNYKFDKELVLSLSDWYHDPSEVLIQRQLSLYNPTGAEPIPQNTLINDTKNITFEVEPDTTYLIRIANIGIMSSQYLFFEDHDVDIIEVDGVYVHPARASMIYLAVGQRMSILLKTKSSASKNFGIVHALDISMLDALPADLQYVSVNQMVYDKSLPDATLKKEWLDIDSYAPFDDFELRPLDNMPLLPDPDHRIDVVLHMENLGDGVNYAFFNNYTYVAPKVPTLLTALSAPKEYVSNAKIYGSNTNSFLLSYGDVVELVVNNEDDNKHPFHLHGHQFQTIVRSEPYDDPHHYDPDAETKLPEIPVRRDTMIVEGNGHMVLRFEANNPGIWFFHCHLDFHLEQGLALTLIEAPLELQEQFASKELPEYFLHACKASETPYKGNAAANTKHWLDLTGENVQPPPLPDGFTFKGYVALAACTAIALYGLKCIYSYGMGDLNRSENVAAEERRMIRKLMLKLNQEQREMLSSSPSTVKKREEMRQMIEELEELDKRFRELE</sequence>
<dbReference type="Proteomes" id="UP000788993">
    <property type="component" value="Unassembled WGS sequence"/>
</dbReference>
<proteinExistence type="inferred from homology"/>
<evidence type="ECO:0000256" key="5">
    <source>
        <dbReference type="ARBA" id="ARBA00022729"/>
    </source>
</evidence>
<evidence type="ECO:0000313" key="13">
    <source>
        <dbReference type="EMBL" id="KAH3677946.1"/>
    </source>
</evidence>
<name>A0A9P8TGX4_9ASCO</name>
<dbReference type="InterPro" id="IPR033138">
    <property type="entry name" value="Cu_oxidase_CS"/>
</dbReference>
<dbReference type="InterPro" id="IPR008972">
    <property type="entry name" value="Cupredoxin"/>
</dbReference>
<dbReference type="InterPro" id="IPR044130">
    <property type="entry name" value="CuRO_2_Fet3-like"/>
</dbReference>
<dbReference type="Pfam" id="PF00394">
    <property type="entry name" value="Cu-oxidase"/>
    <property type="match status" value="1"/>
</dbReference>
<dbReference type="PROSITE" id="PS00080">
    <property type="entry name" value="MULTICOPPER_OXIDASE2"/>
    <property type="match status" value="1"/>
</dbReference>